<evidence type="ECO:0000256" key="1">
    <source>
        <dbReference type="ARBA" id="ARBA00022553"/>
    </source>
</evidence>
<dbReference type="PANTHER" id="PTHR43214">
    <property type="entry name" value="TWO-COMPONENT RESPONSE REGULATOR"/>
    <property type="match status" value="1"/>
</dbReference>
<dbReference type="InterPro" id="IPR011712">
    <property type="entry name" value="Sig_transdc_His_kin_sub3_dim/P"/>
</dbReference>
<dbReference type="PROSITE" id="PS50110">
    <property type="entry name" value="RESPONSE_REGULATORY"/>
    <property type="match status" value="1"/>
</dbReference>
<keyword evidence="2" id="KW-0805">Transcription regulation</keyword>
<protein>
    <submittedName>
        <fullName evidence="10">Response regulator</fullName>
    </submittedName>
</protein>
<dbReference type="InterPro" id="IPR058245">
    <property type="entry name" value="NreC/VraR/RcsB-like_REC"/>
</dbReference>
<dbReference type="PROSITE" id="PS50043">
    <property type="entry name" value="HTH_LUXR_2"/>
    <property type="match status" value="1"/>
</dbReference>
<keyword evidence="11" id="KW-1185">Reference proteome</keyword>
<keyword evidence="7" id="KW-1133">Transmembrane helix</keyword>
<evidence type="ECO:0000259" key="9">
    <source>
        <dbReference type="PROSITE" id="PS50110"/>
    </source>
</evidence>
<keyword evidence="7" id="KW-0472">Membrane</keyword>
<gene>
    <name evidence="10" type="ORF">FOJ82_14970</name>
</gene>
<dbReference type="InterPro" id="IPR000792">
    <property type="entry name" value="Tscrpt_reg_LuxR_C"/>
</dbReference>
<dbReference type="InterPro" id="IPR011006">
    <property type="entry name" value="CheY-like_superfamily"/>
</dbReference>
<dbReference type="AlphaFoldDB" id="A0A553JW80"/>
<evidence type="ECO:0000259" key="8">
    <source>
        <dbReference type="PROSITE" id="PS50043"/>
    </source>
</evidence>
<keyword evidence="3" id="KW-0238">DNA-binding</keyword>
<dbReference type="RefSeq" id="WP_143939307.1">
    <property type="nucleotide sequence ID" value="NZ_VKKG01000007.1"/>
</dbReference>
<comment type="caution">
    <text evidence="10">The sequence shown here is derived from an EMBL/GenBank/DDBJ whole genome shotgun (WGS) entry which is preliminary data.</text>
</comment>
<dbReference type="SMART" id="SM00421">
    <property type="entry name" value="HTH_LUXR"/>
    <property type="match status" value="1"/>
</dbReference>
<dbReference type="Proteomes" id="UP000317638">
    <property type="component" value="Unassembled WGS sequence"/>
</dbReference>
<evidence type="ECO:0000256" key="4">
    <source>
        <dbReference type="ARBA" id="ARBA00023163"/>
    </source>
</evidence>
<name>A0A553JW80_9ACTN</name>
<evidence type="ECO:0000313" key="10">
    <source>
        <dbReference type="EMBL" id="TRY16693.1"/>
    </source>
</evidence>
<dbReference type="Pfam" id="PF00072">
    <property type="entry name" value="Response_reg"/>
    <property type="match status" value="1"/>
</dbReference>
<dbReference type="OrthoDB" id="227596at2"/>
<dbReference type="SUPFAM" id="SSF52172">
    <property type="entry name" value="CheY-like"/>
    <property type="match status" value="1"/>
</dbReference>
<dbReference type="CDD" id="cd17535">
    <property type="entry name" value="REC_NarL-like"/>
    <property type="match status" value="1"/>
</dbReference>
<keyword evidence="4" id="KW-0804">Transcription</keyword>
<proteinExistence type="predicted"/>
<dbReference type="CDD" id="cd06170">
    <property type="entry name" value="LuxR_C_like"/>
    <property type="match status" value="1"/>
</dbReference>
<dbReference type="GO" id="GO:0006355">
    <property type="term" value="P:regulation of DNA-templated transcription"/>
    <property type="evidence" value="ECO:0007669"/>
    <property type="project" value="InterPro"/>
</dbReference>
<keyword evidence="7" id="KW-0812">Transmembrane</keyword>
<dbReference type="Gene3D" id="3.40.50.2300">
    <property type="match status" value="1"/>
</dbReference>
<keyword evidence="1 5" id="KW-0597">Phosphoprotein</keyword>
<dbReference type="GO" id="GO:0016020">
    <property type="term" value="C:membrane"/>
    <property type="evidence" value="ECO:0007669"/>
    <property type="project" value="InterPro"/>
</dbReference>
<reference evidence="10 11" key="1">
    <citation type="submission" date="2019-07" db="EMBL/GenBank/DDBJ databases">
        <authorList>
            <person name="Zhou L.-Y."/>
        </authorList>
    </citation>
    <scope>NUCLEOTIDE SEQUENCE [LARGE SCALE GENOMIC DNA]</scope>
    <source>
        <strain evidence="10 11">YIM 101269</strain>
    </source>
</reference>
<evidence type="ECO:0000313" key="11">
    <source>
        <dbReference type="Proteomes" id="UP000317638"/>
    </source>
</evidence>
<feature type="transmembrane region" description="Helical" evidence="7">
    <location>
        <begin position="110"/>
        <end position="132"/>
    </location>
</feature>
<accession>A0A553JW80</accession>
<dbReference type="InterPro" id="IPR001789">
    <property type="entry name" value="Sig_transdc_resp-reg_receiver"/>
</dbReference>
<feature type="domain" description="Response regulatory" evidence="9">
    <location>
        <begin position="397"/>
        <end position="513"/>
    </location>
</feature>
<organism evidence="10 11">
    <name type="scientific">Tessaracoccus rhinocerotis</name>
    <dbReference type="NCBI Taxonomy" id="1689449"/>
    <lineage>
        <taxon>Bacteria</taxon>
        <taxon>Bacillati</taxon>
        <taxon>Actinomycetota</taxon>
        <taxon>Actinomycetes</taxon>
        <taxon>Propionibacteriales</taxon>
        <taxon>Propionibacteriaceae</taxon>
        <taxon>Tessaracoccus</taxon>
    </lineage>
</organism>
<dbReference type="GO" id="GO:0003677">
    <property type="term" value="F:DNA binding"/>
    <property type="evidence" value="ECO:0007669"/>
    <property type="project" value="UniProtKB-KW"/>
</dbReference>
<feature type="transmembrane region" description="Helical" evidence="7">
    <location>
        <begin position="64"/>
        <end position="80"/>
    </location>
</feature>
<dbReference type="Pfam" id="PF07730">
    <property type="entry name" value="HisKA_3"/>
    <property type="match status" value="1"/>
</dbReference>
<feature type="region of interest" description="Disordered" evidence="6">
    <location>
        <begin position="314"/>
        <end position="388"/>
    </location>
</feature>
<feature type="transmembrane region" description="Helical" evidence="7">
    <location>
        <begin position="41"/>
        <end position="57"/>
    </location>
</feature>
<dbReference type="GO" id="GO:0046983">
    <property type="term" value="F:protein dimerization activity"/>
    <property type="evidence" value="ECO:0007669"/>
    <property type="project" value="InterPro"/>
</dbReference>
<dbReference type="InterPro" id="IPR036890">
    <property type="entry name" value="HATPase_C_sf"/>
</dbReference>
<sequence>MEQLSGRQRAADVVVAVLVAAVGLAEIWVPFDSRSGDGSNWVSSVGVLLFAATALVLRRARPWWALAGLLVWSLLGMAFGAGHMHLLFFGQLVPVMILAFTIARHGRGRYLWVASAAVVAFITLADLFVPLLSKPSELIFHWTGIALVWITGRGLRVAADRAAAEAVRAHIAETTSRQQALAAISQERARIARELHDIVAHSVGVIVVQAGAAEQAVEDDPEFTRRALAAIRGTGSDALNEMRRLVGMLREADVDGALAPQPGIASLPELVESVRGSGVDVRLEVTGEAPTLPAGLDLTVYRIVQEALTNIRRHSRSTSAEAGPGLPGRRPRDLGQRRRTRPQPRTRSRPRAARNARAGGPLRRRRRGRPRRRRLPSPRGAAAGEGVSPMAEPATLTVLIVDDQELVRIGFRLIVERAGFSVVGEAGDGLVAVEAARELRPEVILMDIRMPRLDGVEATRRVMQLAPPVPKVLVLTTFDLDEYVYEAIRAGAAGFLLKDVPPEDLVHAIRVVARGEAMLAPSLITRLLEQYTSRPRAGSPPAVLSGLTDRELDVVRLVARGMSNAEIGGLLFLSEATVKTYLSRLLTKLGLRDRLQVAVLAYRTGLVQAGD</sequence>
<evidence type="ECO:0000256" key="5">
    <source>
        <dbReference type="PROSITE-ProRule" id="PRU00169"/>
    </source>
</evidence>
<dbReference type="PROSITE" id="PS00622">
    <property type="entry name" value="HTH_LUXR_1"/>
    <property type="match status" value="1"/>
</dbReference>
<feature type="modified residue" description="4-aspartylphosphate" evidence="5">
    <location>
        <position position="447"/>
    </location>
</feature>
<feature type="compositionally biased region" description="Basic residues" evidence="6">
    <location>
        <begin position="337"/>
        <end position="354"/>
    </location>
</feature>
<dbReference type="InterPro" id="IPR039420">
    <property type="entry name" value="WalR-like"/>
</dbReference>
<feature type="domain" description="HTH luxR-type" evidence="8">
    <location>
        <begin position="540"/>
        <end position="605"/>
    </location>
</feature>
<dbReference type="PANTHER" id="PTHR43214:SF24">
    <property type="entry name" value="TRANSCRIPTIONAL REGULATORY PROTEIN NARL-RELATED"/>
    <property type="match status" value="1"/>
</dbReference>
<dbReference type="Pfam" id="PF00196">
    <property type="entry name" value="GerE"/>
    <property type="match status" value="1"/>
</dbReference>
<dbReference type="PRINTS" id="PR00038">
    <property type="entry name" value="HTHLUXR"/>
</dbReference>
<feature type="compositionally biased region" description="Basic residues" evidence="6">
    <location>
        <begin position="362"/>
        <end position="376"/>
    </location>
</feature>
<dbReference type="Gene3D" id="3.30.565.10">
    <property type="entry name" value="Histidine kinase-like ATPase, C-terminal domain"/>
    <property type="match status" value="1"/>
</dbReference>
<dbReference type="SMART" id="SM00448">
    <property type="entry name" value="REC"/>
    <property type="match status" value="1"/>
</dbReference>
<feature type="transmembrane region" description="Helical" evidence="7">
    <location>
        <begin position="12"/>
        <end position="29"/>
    </location>
</feature>
<evidence type="ECO:0000256" key="3">
    <source>
        <dbReference type="ARBA" id="ARBA00023125"/>
    </source>
</evidence>
<evidence type="ECO:0000256" key="6">
    <source>
        <dbReference type="SAM" id="MobiDB-lite"/>
    </source>
</evidence>
<evidence type="ECO:0000256" key="2">
    <source>
        <dbReference type="ARBA" id="ARBA00023015"/>
    </source>
</evidence>
<dbReference type="Gene3D" id="1.20.5.1930">
    <property type="match status" value="1"/>
</dbReference>
<dbReference type="GO" id="GO:0000155">
    <property type="term" value="F:phosphorelay sensor kinase activity"/>
    <property type="evidence" value="ECO:0007669"/>
    <property type="project" value="InterPro"/>
</dbReference>
<feature type="transmembrane region" description="Helical" evidence="7">
    <location>
        <begin position="86"/>
        <end position="103"/>
    </location>
</feature>
<evidence type="ECO:0000256" key="7">
    <source>
        <dbReference type="SAM" id="Phobius"/>
    </source>
</evidence>
<dbReference type="EMBL" id="VKKG01000007">
    <property type="protein sequence ID" value="TRY16693.1"/>
    <property type="molecule type" value="Genomic_DNA"/>
</dbReference>